<dbReference type="Proteomes" id="UP000005555">
    <property type="component" value="Unassembled WGS sequence"/>
</dbReference>
<dbReference type="InterPro" id="IPR027417">
    <property type="entry name" value="P-loop_NTPase"/>
</dbReference>
<proteinExistence type="inferred from homology"/>
<evidence type="ECO:0000256" key="2">
    <source>
        <dbReference type="ARBA" id="ARBA00022741"/>
    </source>
</evidence>
<dbReference type="Pfam" id="PF13541">
    <property type="entry name" value="ChlI"/>
    <property type="match status" value="1"/>
</dbReference>
<keyword evidence="6" id="KW-1185">Reference proteome</keyword>
<gene>
    <name evidence="5" type="ORF">GB2207_11963</name>
</gene>
<keyword evidence="3" id="KW-0067">ATP-binding</keyword>
<evidence type="ECO:0000256" key="1">
    <source>
        <dbReference type="ARBA" id="ARBA00006354"/>
    </source>
</evidence>
<organism evidence="5 6">
    <name type="scientific">gamma proteobacterium HTCC2207</name>
    <dbReference type="NCBI Taxonomy" id="314287"/>
    <lineage>
        <taxon>Bacteria</taxon>
        <taxon>Pseudomonadati</taxon>
        <taxon>Pseudomonadota</taxon>
        <taxon>Gammaproteobacteria</taxon>
        <taxon>Cellvibrionales</taxon>
        <taxon>Porticoccaceae</taxon>
        <taxon>SAR92 clade</taxon>
    </lineage>
</organism>
<dbReference type="InterPro" id="IPR014721">
    <property type="entry name" value="Ribsml_uS5_D2-typ_fold_subgr"/>
</dbReference>
<dbReference type="NCBIfam" id="NF007365">
    <property type="entry name" value="PRK09862.1"/>
    <property type="match status" value="1"/>
</dbReference>
<comment type="caution">
    <text evidence="5">The sequence shown here is derived from an EMBL/GenBank/DDBJ whole genome shotgun (WGS) entry which is preliminary data.</text>
</comment>
<dbReference type="InterPro" id="IPR004482">
    <property type="entry name" value="Mg_chelat-rel"/>
</dbReference>
<dbReference type="SMART" id="SM00382">
    <property type="entry name" value="AAA"/>
    <property type="match status" value="1"/>
</dbReference>
<protein>
    <submittedName>
        <fullName evidence="5">Competence protein ComM</fullName>
    </submittedName>
</protein>
<feature type="domain" description="AAA+ ATPase" evidence="4">
    <location>
        <begin position="222"/>
        <end position="401"/>
    </location>
</feature>
<reference evidence="5 6" key="1">
    <citation type="submission" date="2006-03" db="EMBL/GenBank/DDBJ databases">
        <authorList>
            <person name="Giovannoni S.J."/>
            <person name="Cho J.-C."/>
            <person name="Ferriera S."/>
            <person name="Johnson J."/>
            <person name="Kravitz S."/>
            <person name="Halpern A."/>
            <person name="Remington K."/>
            <person name="Beeson K."/>
            <person name="Tran B."/>
            <person name="Rogers Y.-H."/>
            <person name="Friedman R."/>
            <person name="Venter J.C."/>
        </authorList>
    </citation>
    <scope>NUCLEOTIDE SEQUENCE [LARGE SCALE GENOMIC DNA]</scope>
    <source>
        <strain evidence="5 6">HTCC2207</strain>
    </source>
</reference>
<dbReference type="Pfam" id="PF01078">
    <property type="entry name" value="Mg_chelatase"/>
    <property type="match status" value="1"/>
</dbReference>
<dbReference type="NCBIfam" id="TIGR00368">
    <property type="entry name" value="YifB family Mg chelatase-like AAA ATPase"/>
    <property type="match status" value="1"/>
</dbReference>
<dbReference type="PANTHER" id="PTHR32039">
    <property type="entry name" value="MAGNESIUM-CHELATASE SUBUNIT CHLI"/>
    <property type="match status" value="1"/>
</dbReference>
<dbReference type="InterPro" id="IPR020568">
    <property type="entry name" value="Ribosomal_Su5_D2-typ_SF"/>
</dbReference>
<dbReference type="OrthoDB" id="9813147at2"/>
<evidence type="ECO:0000313" key="5">
    <source>
        <dbReference type="EMBL" id="EAS47332.1"/>
    </source>
</evidence>
<dbReference type="Gene3D" id="3.40.50.300">
    <property type="entry name" value="P-loop containing nucleotide triphosphate hydrolases"/>
    <property type="match status" value="1"/>
</dbReference>
<dbReference type="STRING" id="314287.GB2207_11963"/>
<dbReference type="PANTHER" id="PTHR32039:SF7">
    <property type="entry name" value="COMPETENCE PROTEIN COMM"/>
    <property type="match status" value="1"/>
</dbReference>
<dbReference type="AlphaFoldDB" id="Q1YS74"/>
<dbReference type="EMBL" id="AAPI01000003">
    <property type="protein sequence ID" value="EAS47332.1"/>
    <property type="molecule type" value="Genomic_DNA"/>
</dbReference>
<keyword evidence="2" id="KW-0547">Nucleotide-binding</keyword>
<dbReference type="Pfam" id="PF13335">
    <property type="entry name" value="Mg_chelatase_C"/>
    <property type="match status" value="1"/>
</dbReference>
<dbReference type="Gene3D" id="3.30.230.10">
    <property type="match status" value="1"/>
</dbReference>
<dbReference type="InterPro" id="IPR003593">
    <property type="entry name" value="AAA+_ATPase"/>
</dbReference>
<sequence length="521" mass="57015">MSLAAVNTRAKLGINAPLVSIEVHLSNGLPSFHMVGLPETAVKESKDRVRSAILNSHFDFPARRITVNLAPAELPKEGSRFDLAIAIAILAASGQVPREQLNQYEFIGELALSGDTRGVDAVLPAALGCLHQGKQLIISRHNAEEASLVERLKILSCTHLLDITGHLLQQTQLQLWDSSTNYLNKTDTSSADQLNKCENQTQLNQVIGQHHAKRALEISASGGHNLLFFGPPGTGKTMLASRLPGILPPLNNQQALEVASVYSVAGKDLRQSIWARPFRAPHHTASSAALVGGGSSPRPGEISLAHQGVLFLDELPEFSRSVLEVLREPMESGEINISRVAAQVCYPANFQLIAAMNPCPCGYLGGTRCRCTPDQINRYRGKISGPLLDRIDLQVQVTPIENHQLLNSQQPNQAQQPKGESDQQIQQRICAARERQLNRQGKINSQLSSEELKTICPLSSEQRHLMDNAITRFGLSTRGFYRVLRVARSIADLAGREQVISEDYQEALSYRIASEAQTSNL</sequence>
<dbReference type="SUPFAM" id="SSF52540">
    <property type="entry name" value="P-loop containing nucleoside triphosphate hydrolases"/>
    <property type="match status" value="1"/>
</dbReference>
<dbReference type="PRINTS" id="PR01657">
    <property type="entry name" value="MCMFAMILY"/>
</dbReference>
<dbReference type="HOGENOM" id="CLU_026145_1_1_6"/>
<dbReference type="InterPro" id="IPR001208">
    <property type="entry name" value="MCM_dom"/>
</dbReference>
<dbReference type="SUPFAM" id="SSF54211">
    <property type="entry name" value="Ribosomal protein S5 domain 2-like"/>
    <property type="match status" value="1"/>
</dbReference>
<dbReference type="InterPro" id="IPR045006">
    <property type="entry name" value="CHLI-like"/>
</dbReference>
<dbReference type="eggNOG" id="COG0606">
    <property type="taxonomic scope" value="Bacteria"/>
</dbReference>
<name>Q1YS74_9GAMM</name>
<dbReference type="GO" id="GO:0005524">
    <property type="term" value="F:ATP binding"/>
    <property type="evidence" value="ECO:0007669"/>
    <property type="project" value="UniProtKB-KW"/>
</dbReference>
<accession>Q1YS74</accession>
<evidence type="ECO:0000259" key="4">
    <source>
        <dbReference type="SMART" id="SM00382"/>
    </source>
</evidence>
<evidence type="ECO:0000313" key="6">
    <source>
        <dbReference type="Proteomes" id="UP000005555"/>
    </source>
</evidence>
<dbReference type="GO" id="GO:0003677">
    <property type="term" value="F:DNA binding"/>
    <property type="evidence" value="ECO:0007669"/>
    <property type="project" value="InterPro"/>
</dbReference>
<evidence type="ECO:0000256" key="3">
    <source>
        <dbReference type="ARBA" id="ARBA00022840"/>
    </source>
</evidence>
<comment type="similarity">
    <text evidence="1">Belongs to the Mg-chelatase subunits D/I family. ComM subfamily.</text>
</comment>
<dbReference type="InterPro" id="IPR025158">
    <property type="entry name" value="Mg_chelat-rel_C"/>
</dbReference>
<dbReference type="InterPro" id="IPR000523">
    <property type="entry name" value="Mg_chelatse_chII-like_cat_dom"/>
</dbReference>